<protein>
    <submittedName>
        <fullName evidence="2">Uncharacterized protein</fullName>
    </submittedName>
</protein>
<dbReference type="PANTHER" id="PTHR31414:SF19">
    <property type="entry name" value="TRANSMEMBRANE PROTEIN"/>
    <property type="match status" value="1"/>
</dbReference>
<name>A0ABR0URR7_REHGL</name>
<sequence length="388" mass="42879">MFPNIQSAAFTGIHGYAVAGIWVVCGVGFGVFIVVKNLSGSTSPVVDHPKSSNLIVFWLLVLFTIFAIAGSSVTIAATEKCHERAENLEKTIFGAADNVSRTIGKVKATLQQMQTLLLPYDSKTCHLLNVTSHRLRIRGESCGLVDQLGFVSCWISSADLAISSCFAVSQLNIFLLDSNNFELDSNWCRFLLSHINSKVEEVLELNEQNEDPQLPEICDPFSSAPNYSYSPQNCGKNSIPIGDLPRVLSRFICYATNTSESCQTDGRFLPEAIYTVSLAYSQSIQDFINIYPDLSSLMKCSPVKQAFSEIISKQCSPIELSTKELWASMLSLSLVMLILVMLWIHKAVRDKGRSFCRWSIFRPRPVIAGKNPDALTTCCVADSDPIYL</sequence>
<comment type="caution">
    <text evidence="2">The sequence shown here is derived from an EMBL/GenBank/DDBJ whole genome shotgun (WGS) entry which is preliminary data.</text>
</comment>
<reference evidence="2 3" key="1">
    <citation type="journal article" date="2021" name="Comput. Struct. Biotechnol. J.">
        <title>De novo genome assembly of the potent medicinal plant Rehmannia glutinosa using nanopore technology.</title>
        <authorList>
            <person name="Ma L."/>
            <person name="Dong C."/>
            <person name="Song C."/>
            <person name="Wang X."/>
            <person name="Zheng X."/>
            <person name="Niu Y."/>
            <person name="Chen S."/>
            <person name="Feng W."/>
        </authorList>
    </citation>
    <scope>NUCLEOTIDE SEQUENCE [LARGE SCALE GENOMIC DNA]</scope>
    <source>
        <strain evidence="2">DH-2019</strain>
    </source>
</reference>
<evidence type="ECO:0000313" key="2">
    <source>
        <dbReference type="EMBL" id="KAK6125327.1"/>
    </source>
</evidence>
<accession>A0ABR0URR7</accession>
<dbReference type="InterPro" id="IPR040283">
    <property type="entry name" value="DDB_G0292058-like"/>
</dbReference>
<evidence type="ECO:0000256" key="1">
    <source>
        <dbReference type="SAM" id="Phobius"/>
    </source>
</evidence>
<keyword evidence="1" id="KW-1133">Transmembrane helix</keyword>
<feature type="transmembrane region" description="Helical" evidence="1">
    <location>
        <begin position="13"/>
        <end position="35"/>
    </location>
</feature>
<feature type="transmembrane region" description="Helical" evidence="1">
    <location>
        <begin position="55"/>
        <end position="77"/>
    </location>
</feature>
<organism evidence="2 3">
    <name type="scientific">Rehmannia glutinosa</name>
    <name type="common">Chinese foxglove</name>
    <dbReference type="NCBI Taxonomy" id="99300"/>
    <lineage>
        <taxon>Eukaryota</taxon>
        <taxon>Viridiplantae</taxon>
        <taxon>Streptophyta</taxon>
        <taxon>Embryophyta</taxon>
        <taxon>Tracheophyta</taxon>
        <taxon>Spermatophyta</taxon>
        <taxon>Magnoliopsida</taxon>
        <taxon>eudicotyledons</taxon>
        <taxon>Gunneridae</taxon>
        <taxon>Pentapetalae</taxon>
        <taxon>asterids</taxon>
        <taxon>lamiids</taxon>
        <taxon>Lamiales</taxon>
        <taxon>Orobanchaceae</taxon>
        <taxon>Rehmannieae</taxon>
        <taxon>Rehmannia</taxon>
    </lineage>
</organism>
<keyword evidence="1" id="KW-0812">Transmembrane</keyword>
<dbReference type="EMBL" id="JABTTQ020002242">
    <property type="protein sequence ID" value="KAK6125327.1"/>
    <property type="molecule type" value="Genomic_DNA"/>
</dbReference>
<evidence type="ECO:0000313" key="3">
    <source>
        <dbReference type="Proteomes" id="UP001318860"/>
    </source>
</evidence>
<feature type="transmembrane region" description="Helical" evidence="1">
    <location>
        <begin position="325"/>
        <end position="344"/>
    </location>
</feature>
<keyword evidence="3" id="KW-1185">Reference proteome</keyword>
<dbReference type="PANTHER" id="PTHR31414">
    <property type="entry name" value="TRANSMEMBRANE PROTEIN DDB_G0292058"/>
    <property type="match status" value="1"/>
</dbReference>
<gene>
    <name evidence="2" type="ORF">DH2020_040943</name>
</gene>
<keyword evidence="1" id="KW-0472">Membrane</keyword>
<proteinExistence type="predicted"/>
<dbReference type="Proteomes" id="UP001318860">
    <property type="component" value="Unassembled WGS sequence"/>
</dbReference>